<evidence type="ECO:0000256" key="1">
    <source>
        <dbReference type="SAM" id="MobiDB-lite"/>
    </source>
</evidence>
<dbReference type="GO" id="GO:0005886">
    <property type="term" value="C:plasma membrane"/>
    <property type="evidence" value="ECO:0007669"/>
    <property type="project" value="TreeGrafter"/>
</dbReference>
<dbReference type="InterPro" id="IPR051017">
    <property type="entry name" value="Aldolase-II_Adducin_sf"/>
</dbReference>
<feature type="region of interest" description="Disordered" evidence="1">
    <location>
        <begin position="1"/>
        <end position="35"/>
    </location>
</feature>
<gene>
    <name evidence="2" type="ORF">ACAOBT_LOCUS31159</name>
</gene>
<feature type="compositionally biased region" description="Low complexity" evidence="1">
    <location>
        <begin position="1"/>
        <end position="18"/>
    </location>
</feature>
<keyword evidence="3" id="KW-1185">Reference proteome</keyword>
<dbReference type="EMBL" id="CAKOFQ010007922">
    <property type="protein sequence ID" value="CAH2009839.1"/>
    <property type="molecule type" value="Genomic_DNA"/>
</dbReference>
<dbReference type="Proteomes" id="UP001152888">
    <property type="component" value="Unassembled WGS sequence"/>
</dbReference>
<comment type="caution">
    <text evidence="2">The sequence shown here is derived from an EMBL/GenBank/DDBJ whole genome shotgun (WGS) entry which is preliminary data.</text>
</comment>
<dbReference type="GO" id="GO:0051015">
    <property type="term" value="F:actin filament binding"/>
    <property type="evidence" value="ECO:0007669"/>
    <property type="project" value="TreeGrafter"/>
</dbReference>
<dbReference type="PANTHER" id="PTHR10672">
    <property type="entry name" value="ADDUCIN"/>
    <property type="match status" value="1"/>
</dbReference>
<dbReference type="AlphaFoldDB" id="A0A9P0Q4G3"/>
<proteinExistence type="predicted"/>
<organism evidence="2 3">
    <name type="scientific">Acanthoscelides obtectus</name>
    <name type="common">Bean weevil</name>
    <name type="synonym">Bruchus obtectus</name>
    <dbReference type="NCBI Taxonomy" id="200917"/>
    <lineage>
        <taxon>Eukaryota</taxon>
        <taxon>Metazoa</taxon>
        <taxon>Ecdysozoa</taxon>
        <taxon>Arthropoda</taxon>
        <taxon>Hexapoda</taxon>
        <taxon>Insecta</taxon>
        <taxon>Pterygota</taxon>
        <taxon>Neoptera</taxon>
        <taxon>Endopterygota</taxon>
        <taxon>Coleoptera</taxon>
        <taxon>Polyphaga</taxon>
        <taxon>Cucujiformia</taxon>
        <taxon>Chrysomeloidea</taxon>
        <taxon>Chrysomelidae</taxon>
        <taxon>Bruchinae</taxon>
        <taxon>Bruchini</taxon>
        <taxon>Acanthoscelides</taxon>
    </lineage>
</organism>
<evidence type="ECO:0000313" key="2">
    <source>
        <dbReference type="EMBL" id="CAH2009839.1"/>
    </source>
</evidence>
<sequence length="161" mass="18198">MTDDTSQQQQQDASAGQQNGFSSDQMDDEERAKMRPVDIDADVREMERRKRVELIMNSKLFREELERIIETQLREGNGPSGLLQQISDMVGVSRGGSGNAAFKSSGCVIPINDIRGIEAMGYAKGEKILRLVTYLCITINYLQNCITTDLKDLYSKFYKFI</sequence>
<dbReference type="PANTHER" id="PTHR10672:SF3">
    <property type="entry name" value="PROTEIN HU-LI TAI SHAO"/>
    <property type="match status" value="1"/>
</dbReference>
<dbReference type="OrthoDB" id="3238794at2759"/>
<accession>A0A9P0Q4G3</accession>
<dbReference type="GO" id="GO:0014069">
    <property type="term" value="C:postsynaptic density"/>
    <property type="evidence" value="ECO:0007669"/>
    <property type="project" value="TreeGrafter"/>
</dbReference>
<protein>
    <submittedName>
        <fullName evidence="2">Uncharacterized protein</fullName>
    </submittedName>
</protein>
<name>A0A9P0Q4G3_ACAOB</name>
<reference evidence="2" key="1">
    <citation type="submission" date="2022-03" db="EMBL/GenBank/DDBJ databases">
        <authorList>
            <person name="Sayadi A."/>
        </authorList>
    </citation>
    <scope>NUCLEOTIDE SEQUENCE</scope>
</reference>
<dbReference type="GO" id="GO:0005856">
    <property type="term" value="C:cytoskeleton"/>
    <property type="evidence" value="ECO:0007669"/>
    <property type="project" value="TreeGrafter"/>
</dbReference>
<evidence type="ECO:0000313" key="3">
    <source>
        <dbReference type="Proteomes" id="UP001152888"/>
    </source>
</evidence>